<feature type="compositionally biased region" description="Pro residues" evidence="1">
    <location>
        <begin position="11"/>
        <end position="54"/>
    </location>
</feature>
<sequence>MERDGTHEKPAAPPPGGPGPQPGTPPVPGARPMPGAPSAHPGPPPVPGARPGPADPGRGERDARRDAAPAAFAAPPLPPGPPPQPGTRPGAGTWHAPAESAPSGTPDGSGLLAWLRAPRPAAAPGVWRLGHRPRPAADPDAVPGRQLVAGALIAFLGGWLLWSLLWNGYLGSYWLWPLLALTPDSWRQADGNQTAYLWASYLYYALIGGALLVFFARVGRWAELWRRWITAPLRRAREEERTAAGREPADPAQDPAAFPALRQGGAADAADRLAEDARAGLMNDVDFTRLSRAWQSVRSEPGRLTAFTDTVLRYGAAACAHPSGARDLPARTARHDLLAGQVRIGAAPDDERNPRTHRGAGYALEPSVLGTSLLAVGPPGSGKTVRFVRPALELMCLQALAGRAAVVVVGTDGARLAPDESFDVVVKIGQPDSAYDLDLYGGTADPDEAAGFLAEALVGDLAAALPGGDSRRAATALAQLLGPFHAAHGRFPSVPELRELLDGTPSALAALRSALQARGAAAQGQLRELDARERQSARPGDAGPLLADRIALLDRPAFAGFFDTTGGSHPFSLRGLEHPLRVRIDLPERGHAEVSRMLARLVLAQFAECAAARQDRSLFACLVLDDASHTVTAESVRGLQRMRSANAGAVLTLRTLDDVPETLRGALLGAVGCRAALAGVTAWDGARFAEVWGKEWVDVQDVTNRQIIADEPLTRVLHTVRRLVTGKAVTAESVTVRRVERERWSASDLAHGVPAGHAVVSLTAVDGEHAAPVLVDLRA</sequence>
<dbReference type="Proteomes" id="UP000198280">
    <property type="component" value="Unassembled WGS sequence"/>
</dbReference>
<dbReference type="InterPro" id="IPR027417">
    <property type="entry name" value="P-loop_NTPase"/>
</dbReference>
<dbReference type="EMBL" id="FZOF01000008">
    <property type="protein sequence ID" value="SNS71561.1"/>
    <property type="molecule type" value="Genomic_DNA"/>
</dbReference>
<reference evidence="2 3" key="1">
    <citation type="submission" date="2017-06" db="EMBL/GenBank/DDBJ databases">
        <authorList>
            <person name="Kim H.J."/>
            <person name="Triplett B.A."/>
        </authorList>
    </citation>
    <scope>NUCLEOTIDE SEQUENCE [LARGE SCALE GENOMIC DNA]</scope>
    <source>
        <strain evidence="2 3">CGMCC 4.1858</strain>
    </source>
</reference>
<organism evidence="2 3">
    <name type="scientific">Actinacidiphila glaucinigra</name>
    <dbReference type="NCBI Taxonomy" id="235986"/>
    <lineage>
        <taxon>Bacteria</taxon>
        <taxon>Bacillati</taxon>
        <taxon>Actinomycetota</taxon>
        <taxon>Actinomycetes</taxon>
        <taxon>Kitasatosporales</taxon>
        <taxon>Streptomycetaceae</taxon>
        <taxon>Actinacidiphila</taxon>
    </lineage>
</organism>
<keyword evidence="3" id="KW-1185">Reference proteome</keyword>
<evidence type="ECO:0008006" key="4">
    <source>
        <dbReference type="Google" id="ProtNLM"/>
    </source>
</evidence>
<proteinExistence type="predicted"/>
<protein>
    <recommendedName>
        <fullName evidence="4">ATP-binding protein</fullName>
    </recommendedName>
</protein>
<gene>
    <name evidence="2" type="ORF">SAMN05216252_1088</name>
</gene>
<evidence type="ECO:0000256" key="1">
    <source>
        <dbReference type="SAM" id="MobiDB-lite"/>
    </source>
</evidence>
<accession>A0A239GRH3</accession>
<dbReference type="Gene3D" id="3.40.50.300">
    <property type="entry name" value="P-loop containing nucleotide triphosphate hydrolases"/>
    <property type="match status" value="1"/>
</dbReference>
<evidence type="ECO:0000313" key="3">
    <source>
        <dbReference type="Proteomes" id="UP000198280"/>
    </source>
</evidence>
<name>A0A239GRH3_9ACTN</name>
<dbReference type="SUPFAM" id="SSF52540">
    <property type="entry name" value="P-loop containing nucleoside triphosphate hydrolases"/>
    <property type="match status" value="1"/>
</dbReference>
<feature type="compositionally biased region" description="Pro residues" evidence="1">
    <location>
        <begin position="75"/>
        <end position="86"/>
    </location>
</feature>
<feature type="compositionally biased region" description="Basic and acidic residues" evidence="1">
    <location>
        <begin position="1"/>
        <end position="10"/>
    </location>
</feature>
<dbReference type="AlphaFoldDB" id="A0A239GRH3"/>
<evidence type="ECO:0000313" key="2">
    <source>
        <dbReference type="EMBL" id="SNS71561.1"/>
    </source>
</evidence>
<feature type="region of interest" description="Disordered" evidence="1">
    <location>
        <begin position="1"/>
        <end position="112"/>
    </location>
</feature>
<feature type="compositionally biased region" description="Basic and acidic residues" evidence="1">
    <location>
        <begin position="57"/>
        <end position="67"/>
    </location>
</feature>